<keyword evidence="3" id="KW-1185">Reference proteome</keyword>
<dbReference type="PANTHER" id="PTHR14136">
    <property type="entry name" value="BTB_POZ DOMAIN-CONTAINING PROTEIN KCTD9"/>
    <property type="match status" value="1"/>
</dbReference>
<dbReference type="PANTHER" id="PTHR14136:SF17">
    <property type="entry name" value="BTB_POZ DOMAIN-CONTAINING PROTEIN KCTD9"/>
    <property type="match status" value="1"/>
</dbReference>
<dbReference type="Gene3D" id="2.160.20.80">
    <property type="entry name" value="E3 ubiquitin-protein ligase SopA"/>
    <property type="match status" value="1"/>
</dbReference>
<evidence type="ECO:0000256" key="1">
    <source>
        <dbReference type="SAM" id="MobiDB-lite"/>
    </source>
</evidence>
<protein>
    <submittedName>
        <fullName evidence="2">Pentapeptide repeat-containing protein</fullName>
    </submittedName>
</protein>
<feature type="region of interest" description="Disordered" evidence="1">
    <location>
        <begin position="273"/>
        <end position="297"/>
    </location>
</feature>
<dbReference type="SUPFAM" id="SSF141571">
    <property type="entry name" value="Pentapeptide repeat-like"/>
    <property type="match status" value="1"/>
</dbReference>
<dbReference type="InterPro" id="IPR051082">
    <property type="entry name" value="Pentapeptide-BTB/POZ_domain"/>
</dbReference>
<evidence type="ECO:0000313" key="2">
    <source>
        <dbReference type="EMBL" id="MBM6995185.1"/>
    </source>
</evidence>
<accession>A0ABS2H1D5</accession>
<name>A0ABS2H1D5_9BACL</name>
<comment type="caution">
    <text evidence="2">The sequence shown here is derived from an EMBL/GenBank/DDBJ whole genome shotgun (WGS) entry which is preliminary data.</text>
</comment>
<dbReference type="Pfam" id="PF00805">
    <property type="entry name" value="Pentapeptide"/>
    <property type="match status" value="1"/>
</dbReference>
<proteinExistence type="predicted"/>
<sequence length="297" mass="32268">MPDNLTTGETAYGQRRLSLRADCDNCFGLCCAALPFATSVDFAADKAAGQPCGHLREDFRCGIHGRLREQGYRGCTVYDCFGAGQQVSQVTFAGVSWRQAAGSAKPMFEVFPVMWQLHELLWYLDEALSLSQVNDLHDQLRFAYDETERLAYAGADDLLACDPAVHRAKVNELLLEVSERVRAEALRQAKSSPGRRRNFGRGADLVGAKLRGADLRGALLRGAYLIAADLRGTDLCGADLIGADLRDADLRGADLSQSLFLTQAQINAAKGDSATKLPPLLQRPSHWEGAPGRIEAG</sequence>
<dbReference type="InterPro" id="IPR001646">
    <property type="entry name" value="5peptide_repeat"/>
</dbReference>
<dbReference type="Proteomes" id="UP001516620">
    <property type="component" value="Unassembled WGS sequence"/>
</dbReference>
<dbReference type="RefSeq" id="WP_193415133.1">
    <property type="nucleotide sequence ID" value="NZ_JADCNN020000004.1"/>
</dbReference>
<evidence type="ECO:0000313" key="3">
    <source>
        <dbReference type="Proteomes" id="UP001516620"/>
    </source>
</evidence>
<dbReference type="EMBL" id="JADCNN020000004">
    <property type="protein sequence ID" value="MBM6995185.1"/>
    <property type="molecule type" value="Genomic_DNA"/>
</dbReference>
<gene>
    <name evidence="2" type="ORF">IM700_005855</name>
</gene>
<organism evidence="2 3">
    <name type="scientific">Paenibacillus rhizolycopersici</name>
    <dbReference type="NCBI Taxonomy" id="2780073"/>
    <lineage>
        <taxon>Bacteria</taxon>
        <taxon>Bacillati</taxon>
        <taxon>Bacillota</taxon>
        <taxon>Bacilli</taxon>
        <taxon>Bacillales</taxon>
        <taxon>Paenibacillaceae</taxon>
        <taxon>Paenibacillus</taxon>
    </lineage>
</organism>
<reference evidence="2 3" key="1">
    <citation type="submission" date="2021-01" db="EMBL/GenBank/DDBJ databases">
        <title>Paenibacillus sp.nov. isolated from the rhizosphere soil of tomato plant.</title>
        <authorList>
            <person name="Thin K.K."/>
            <person name="Zhang X."/>
            <person name="He S."/>
        </authorList>
    </citation>
    <scope>NUCLEOTIDE SEQUENCE [LARGE SCALE GENOMIC DNA]</scope>
    <source>
        <strain evidence="2 3">DXFW5</strain>
    </source>
</reference>